<dbReference type="RefSeq" id="XP_055687399.1">
    <property type="nucleotide sequence ID" value="XM_055831424.1"/>
</dbReference>
<dbReference type="PANTHER" id="PTHR43142:SF1">
    <property type="entry name" value="CARBOXYLIC ESTER HYDROLASE"/>
    <property type="match status" value="1"/>
</dbReference>
<dbReference type="Gene3D" id="3.40.50.1820">
    <property type="entry name" value="alpha/beta hydrolase"/>
    <property type="match status" value="1"/>
</dbReference>
<dbReference type="EC" id="3.1.1.-" evidence="7"/>
<dbReference type="OrthoDB" id="19653at2759"/>
<evidence type="ECO:0000256" key="2">
    <source>
        <dbReference type="ARBA" id="ARBA00010515"/>
    </source>
</evidence>
<sequence length="539" mass="60722">MEETIIVQTTLGPVKGIKKTSALGSDYFSFQSIPYAKPPVGDLRFRDPQPATPWNEVHDATKEGPCCPAKNNLLNVIHGEEDCLHINVFTKSLNPNKLVPVMIYIHGGAFMRGSSTADMYGPDFLLQKDVILFTFNYRLGAFGFLSLDDRSLEIPGNAGLKDQCMAIKWCKDNAAFFGGDPENVTLFGESAGGCSVHYHMISSKSRGLFHRAVVMSGTALNCWSVVPEHNWAHRLAIALGWDGKGSKKDMVEFLRSAEPKNIVKAQETLINPEERKNKILFPFGPVIEPYIGNGCFIPRDPLEMAREAWSNSIPILIGGVSDEGLFSYREAIEFPDVVNNLKCENMVPLDLNLDQSGEENRKFAQLIKKFYFGDKEPSMETLNEYIMLMTDKLFWHGVQRTLLSRLNAPQSGPTYLYRFNFDSPTFNHYRVIMCGKTVRGVCHADDLSYIFKNVISKEVPEASTGEFKTIQRMVNLLVSFATNSDPNCEAIKPTIWHPIDQNTTPFKCLNISDEVTMIDLPESERMALWDSMYKKNQLY</sequence>
<dbReference type="AlphaFoldDB" id="A0A7G3AAS3"/>
<evidence type="ECO:0000256" key="5">
    <source>
        <dbReference type="ARBA" id="ARBA00023157"/>
    </source>
</evidence>
<dbReference type="KEGG" id="lll:129792400"/>
<dbReference type="GeneID" id="129792400"/>
<dbReference type="VEuPathDB" id="VectorBase:LLONM1_001722"/>
<dbReference type="InterPro" id="IPR019826">
    <property type="entry name" value="Carboxylesterase_B_AS"/>
</dbReference>
<organism evidence="9">
    <name type="scientific">Lutzomyia longipalpis</name>
    <name type="common">Sand fly</name>
    <dbReference type="NCBI Taxonomy" id="7200"/>
    <lineage>
        <taxon>Eukaryota</taxon>
        <taxon>Metazoa</taxon>
        <taxon>Ecdysozoa</taxon>
        <taxon>Arthropoda</taxon>
        <taxon>Hexapoda</taxon>
        <taxon>Insecta</taxon>
        <taxon>Pterygota</taxon>
        <taxon>Neoptera</taxon>
        <taxon>Endopterygota</taxon>
        <taxon>Diptera</taxon>
        <taxon>Nematocera</taxon>
        <taxon>Psychodoidea</taxon>
        <taxon>Psychodidae</taxon>
        <taxon>Lutzomyia</taxon>
        <taxon>Lutzomyia</taxon>
    </lineage>
</organism>
<keyword evidence="5" id="KW-1015">Disulfide bond</keyword>
<keyword evidence="4 7" id="KW-0378">Hydrolase</keyword>
<proteinExistence type="inferred from homology"/>
<accession>A0A7G3AAS3</accession>
<dbReference type="PROSITE" id="PS00122">
    <property type="entry name" value="CARBOXYLESTERASE_B_1"/>
    <property type="match status" value="1"/>
</dbReference>
<evidence type="ECO:0000313" key="9">
    <source>
        <dbReference type="EMBL" id="MBC1168988.1"/>
    </source>
</evidence>
<evidence type="ECO:0000256" key="1">
    <source>
        <dbReference type="ARBA" id="ARBA00005964"/>
    </source>
</evidence>
<dbReference type="PANTHER" id="PTHR43142">
    <property type="entry name" value="CARBOXYLIC ESTER HYDROLASE"/>
    <property type="match status" value="1"/>
</dbReference>
<dbReference type="InterPro" id="IPR002018">
    <property type="entry name" value="CarbesteraseB"/>
</dbReference>
<keyword evidence="6" id="KW-0325">Glycoprotein</keyword>
<evidence type="ECO:0000256" key="7">
    <source>
        <dbReference type="RuleBase" id="RU361235"/>
    </source>
</evidence>
<dbReference type="FunFam" id="3.40.50.1820:FF:000092">
    <property type="entry name" value="Carboxylic ester hydrolase"/>
    <property type="match status" value="1"/>
</dbReference>
<protein>
    <recommendedName>
        <fullName evidence="7">Carboxylic ester hydrolase</fullName>
        <ecNumber evidence="7">3.1.1.-</ecNumber>
    </recommendedName>
</protein>
<evidence type="ECO:0000256" key="3">
    <source>
        <dbReference type="ARBA" id="ARBA00022487"/>
    </source>
</evidence>
<dbReference type="GO" id="GO:0052689">
    <property type="term" value="F:carboxylic ester hydrolase activity"/>
    <property type="evidence" value="ECO:0007669"/>
    <property type="project" value="UniProtKB-KW"/>
</dbReference>
<dbReference type="InterPro" id="IPR029058">
    <property type="entry name" value="AB_hydrolase_fold"/>
</dbReference>
<reference evidence="9" key="1">
    <citation type="journal article" date="2020" name="BMC">
        <title>Leishmania infection induces a limited differential gene expression in the sand fly midgut.</title>
        <authorList>
            <person name="Coutinho-Abreu I.V."/>
            <person name="Serafim T.D."/>
            <person name="Meneses C."/>
            <person name="Kamhawi S."/>
            <person name="Oliveira F."/>
            <person name="Valenzuela J.G."/>
        </authorList>
    </citation>
    <scope>NUCLEOTIDE SEQUENCE</scope>
    <source>
        <strain evidence="9">Jacobina</strain>
        <tissue evidence="9">Midgut</tissue>
    </source>
</reference>
<comment type="similarity">
    <text evidence="1 7">Belongs to the type-B carboxylesterase/lipase family.</text>
</comment>
<feature type="domain" description="Carboxylesterase type B" evidence="8">
    <location>
        <begin position="5"/>
        <end position="529"/>
    </location>
</feature>
<keyword evidence="3" id="KW-0719">Serine esterase</keyword>
<evidence type="ECO:0000259" key="8">
    <source>
        <dbReference type="Pfam" id="PF00135"/>
    </source>
</evidence>
<dbReference type="EMBL" id="GITU01000285">
    <property type="protein sequence ID" value="MBC1168988.1"/>
    <property type="molecule type" value="Transcribed_RNA"/>
</dbReference>
<dbReference type="PROSITE" id="PS01173">
    <property type="entry name" value="LIPASE_GDXG_HIS"/>
    <property type="match status" value="1"/>
</dbReference>
<dbReference type="Pfam" id="PF00135">
    <property type="entry name" value="COesterase"/>
    <property type="match status" value="1"/>
</dbReference>
<evidence type="ECO:0000256" key="6">
    <source>
        <dbReference type="ARBA" id="ARBA00023180"/>
    </source>
</evidence>
<name>A0A7G3AAS3_LUTLO</name>
<comment type="similarity">
    <text evidence="2">Belongs to the 'GDXG' lipolytic enzyme family.</text>
</comment>
<evidence type="ECO:0000256" key="4">
    <source>
        <dbReference type="ARBA" id="ARBA00022801"/>
    </source>
</evidence>
<dbReference type="SUPFAM" id="SSF53474">
    <property type="entry name" value="alpha/beta-Hydrolases"/>
    <property type="match status" value="1"/>
</dbReference>
<dbReference type="InterPro" id="IPR002168">
    <property type="entry name" value="Lipase_GDXG_HIS_AS"/>
</dbReference>